<proteinExistence type="predicted"/>
<feature type="region of interest" description="Disordered" evidence="1">
    <location>
        <begin position="1"/>
        <end position="26"/>
    </location>
</feature>
<organism evidence="2 3">
    <name type="scientific">Pseudooceanicola marinus</name>
    <dbReference type="NCBI Taxonomy" id="396013"/>
    <lineage>
        <taxon>Bacteria</taxon>
        <taxon>Pseudomonadati</taxon>
        <taxon>Pseudomonadota</taxon>
        <taxon>Alphaproteobacteria</taxon>
        <taxon>Rhodobacterales</taxon>
        <taxon>Paracoccaceae</taxon>
        <taxon>Pseudooceanicola</taxon>
    </lineage>
</organism>
<feature type="compositionally biased region" description="Polar residues" evidence="1">
    <location>
        <begin position="1"/>
        <end position="12"/>
    </location>
</feature>
<dbReference type="CDD" id="cd16439">
    <property type="entry name" value="beta_Kdo_transferase_KpsC_2"/>
    <property type="match status" value="1"/>
</dbReference>
<dbReference type="InterPro" id="IPR007833">
    <property type="entry name" value="Capsule_polysaccharide_synth"/>
</dbReference>
<dbReference type="Pfam" id="PF05159">
    <property type="entry name" value="Capsule_synth"/>
    <property type="match status" value="4"/>
</dbReference>
<feature type="compositionally biased region" description="Basic and acidic residues" evidence="1">
    <location>
        <begin position="13"/>
        <end position="22"/>
    </location>
</feature>
<dbReference type="CDD" id="cd16440">
    <property type="entry name" value="beta_Kdo_transferase_KpsC_1"/>
    <property type="match status" value="1"/>
</dbReference>
<dbReference type="GO" id="GO:0015774">
    <property type="term" value="P:polysaccharide transport"/>
    <property type="evidence" value="ECO:0007669"/>
    <property type="project" value="InterPro"/>
</dbReference>
<dbReference type="EMBL" id="FWFN01000001">
    <property type="protein sequence ID" value="SLN09853.1"/>
    <property type="molecule type" value="Genomic_DNA"/>
</dbReference>
<dbReference type="Proteomes" id="UP000193963">
    <property type="component" value="Unassembled WGS sequence"/>
</dbReference>
<protein>
    <submittedName>
        <fullName evidence="2">Capsule polysaccharide biosynthesis protein</fullName>
    </submittedName>
</protein>
<keyword evidence="3" id="KW-1185">Reference proteome</keyword>
<evidence type="ECO:0000313" key="3">
    <source>
        <dbReference type="Proteomes" id="UP000193963"/>
    </source>
</evidence>
<sequence length="704" mass="77871">MTPTGRLSSSEQHGAEAERNQADDAAAAPMPETLAETDKLKLHVYNAGFLRQPRLRRILDLAGYRIAPLGRPEPEGLVGVWGHSPYARRGEAVAERTGAQLVRIEDGFLRSLHPARTGREPPLSLTIDRLASHFDGSAPSELERLLKRHPLDDSHLLARSRGLIARMREAHLSKYAATDPALPLPAPGYVLVVDQLRGDASVRLGGADANTFREMLYWAQEEHPGARIVIKTHPETAQGRRPGYYGQQDVATAPEGKITLLDAPVSPWALMEGAVAVYTVSSQLGFEAILAGHRPRVFGQPFYAGWGLSDDRHPLPHGPSRRGRSLTRAQLATGALLLYPYWYDPHHDRLCEAEEAAEALAARARAWREDRAGWRADNIRLWKRGHFQAFFGQQKRMRFSPGNGPQKRMTWGPATRGATGVEDGFLRSRGLGADLVPPLSLCLDDLGMYYDPCRESRLERLIEARANLRPDQALRAERLIAELRAAGLSKYNLGEPTDLPELPKRRPGQRILLVPGQVEDDASVRLGGGAVTRNLDLLAAARQVEPGALILYKPHPDVQRGLRPGALTEAEARRYADRVVTETDPAALLAGVDAVWTMTSLMGFEALLRGVEVFCTGLPFYAGWGLTRDVDHLSRRRMRVPLEGLVHATLIDYPRYFDPVTGQPCTVEVAVSRLREGKVPPRARHLRLLAKAQGALASQAWLWR</sequence>
<accession>A0A1X6Y424</accession>
<evidence type="ECO:0000313" key="2">
    <source>
        <dbReference type="EMBL" id="SLN09853.1"/>
    </source>
</evidence>
<reference evidence="2 3" key="1">
    <citation type="submission" date="2017-03" db="EMBL/GenBank/DDBJ databases">
        <authorList>
            <person name="Afonso C.L."/>
            <person name="Miller P.J."/>
            <person name="Scott M.A."/>
            <person name="Spackman E."/>
            <person name="Goraichik I."/>
            <person name="Dimitrov K.M."/>
            <person name="Suarez D.L."/>
            <person name="Swayne D.E."/>
        </authorList>
    </citation>
    <scope>NUCLEOTIDE SEQUENCE [LARGE SCALE GENOMIC DNA]</scope>
    <source>
        <strain evidence="2 3">CECT 7751</strain>
    </source>
</reference>
<gene>
    <name evidence="2" type="ORF">PSM7751_00017</name>
</gene>
<dbReference type="AlphaFoldDB" id="A0A1X6Y424"/>
<name>A0A1X6Y424_9RHOB</name>
<dbReference type="GO" id="GO:0000271">
    <property type="term" value="P:polysaccharide biosynthetic process"/>
    <property type="evidence" value="ECO:0007669"/>
    <property type="project" value="InterPro"/>
</dbReference>
<evidence type="ECO:0000256" key="1">
    <source>
        <dbReference type="SAM" id="MobiDB-lite"/>
    </source>
</evidence>